<proteinExistence type="predicted"/>
<dbReference type="PANTHER" id="PTHR33772">
    <property type="entry name" value="THYMUS, BRAIN AND TESTES-ASSOCIATED"/>
    <property type="match status" value="1"/>
</dbReference>
<accession>A0A8S3FEB7</accession>
<feature type="non-terminal residue" evidence="1">
    <location>
        <position position="1"/>
    </location>
</feature>
<name>A0A8S3FEB7_9BILA</name>
<dbReference type="EMBL" id="CAJOBH010244314">
    <property type="protein sequence ID" value="CAF5119791.1"/>
    <property type="molecule type" value="Genomic_DNA"/>
</dbReference>
<protein>
    <submittedName>
        <fullName evidence="1">Uncharacterized protein</fullName>
    </submittedName>
</protein>
<sequence>MALYDPTSSRGGSRFGKLSSNMFFTRNTAKPKRVRHIEGLNGALICSVNDDPSVVRTSSVTSLGFSRPNVPMFETPRRVERLVPPMGFWNTYGV</sequence>
<comment type="caution">
    <text evidence="1">The sequence shown here is derived from an EMBL/GenBank/DDBJ whole genome shotgun (WGS) entry which is preliminary data.</text>
</comment>
<dbReference type="PANTHER" id="PTHR33772:SF1">
    <property type="entry name" value="PROTEIN TBATA"/>
    <property type="match status" value="1"/>
</dbReference>
<dbReference type="AlphaFoldDB" id="A0A8S3FEB7"/>
<dbReference type="Proteomes" id="UP000681967">
    <property type="component" value="Unassembled WGS sequence"/>
</dbReference>
<evidence type="ECO:0000313" key="1">
    <source>
        <dbReference type="EMBL" id="CAF5119791.1"/>
    </source>
</evidence>
<dbReference type="Pfam" id="PF15256">
    <property type="entry name" value="SPATIAL"/>
    <property type="match status" value="1"/>
</dbReference>
<reference evidence="1" key="1">
    <citation type="submission" date="2021-02" db="EMBL/GenBank/DDBJ databases">
        <authorList>
            <person name="Nowell W R."/>
        </authorList>
    </citation>
    <scope>NUCLEOTIDE SEQUENCE</scope>
</reference>
<gene>
    <name evidence="1" type="ORF">BYL167_LOCUS66897</name>
</gene>
<evidence type="ECO:0000313" key="2">
    <source>
        <dbReference type="Proteomes" id="UP000681967"/>
    </source>
</evidence>
<dbReference type="InterPro" id="IPR037394">
    <property type="entry name" value="TBATA-like"/>
</dbReference>
<feature type="non-terminal residue" evidence="1">
    <location>
        <position position="94"/>
    </location>
</feature>
<organism evidence="1 2">
    <name type="scientific">Rotaria magnacalcarata</name>
    <dbReference type="NCBI Taxonomy" id="392030"/>
    <lineage>
        <taxon>Eukaryota</taxon>
        <taxon>Metazoa</taxon>
        <taxon>Spiralia</taxon>
        <taxon>Gnathifera</taxon>
        <taxon>Rotifera</taxon>
        <taxon>Eurotatoria</taxon>
        <taxon>Bdelloidea</taxon>
        <taxon>Philodinida</taxon>
        <taxon>Philodinidae</taxon>
        <taxon>Rotaria</taxon>
    </lineage>
</organism>